<evidence type="ECO:0000313" key="4">
    <source>
        <dbReference type="EMBL" id="AWW29070.1"/>
    </source>
</evidence>
<proteinExistence type="inferred from homology"/>
<keyword evidence="2" id="KW-0472">Membrane</keyword>
<feature type="domain" description="Bacterial sugar transferase" evidence="3">
    <location>
        <begin position="47"/>
        <end position="230"/>
    </location>
</feature>
<keyword evidence="2" id="KW-0812">Transmembrane</keyword>
<evidence type="ECO:0000256" key="2">
    <source>
        <dbReference type="SAM" id="Phobius"/>
    </source>
</evidence>
<accession>A0A2Z4IDZ8</accession>
<dbReference type="EMBL" id="CP030041">
    <property type="protein sequence ID" value="AWW29070.1"/>
    <property type="molecule type" value="Genomic_DNA"/>
</dbReference>
<dbReference type="Proteomes" id="UP000248688">
    <property type="component" value="Chromosome"/>
</dbReference>
<dbReference type="Pfam" id="PF02397">
    <property type="entry name" value="Bac_transf"/>
    <property type="match status" value="1"/>
</dbReference>
<evidence type="ECO:0000259" key="3">
    <source>
        <dbReference type="Pfam" id="PF02397"/>
    </source>
</evidence>
<organism evidence="4 5">
    <name type="scientific">Echinicola strongylocentroti</name>
    <dbReference type="NCBI Taxonomy" id="1795355"/>
    <lineage>
        <taxon>Bacteria</taxon>
        <taxon>Pseudomonadati</taxon>
        <taxon>Bacteroidota</taxon>
        <taxon>Cytophagia</taxon>
        <taxon>Cytophagales</taxon>
        <taxon>Cyclobacteriaceae</taxon>
        <taxon>Echinicola</taxon>
    </lineage>
</organism>
<evidence type="ECO:0000256" key="1">
    <source>
        <dbReference type="ARBA" id="ARBA00006464"/>
    </source>
</evidence>
<name>A0A2Z4IDZ8_9BACT</name>
<keyword evidence="2" id="KW-1133">Transmembrane helix</keyword>
<dbReference type="KEGG" id="est:DN752_02350"/>
<comment type="similarity">
    <text evidence="1">Belongs to the bacterial sugar transferase family.</text>
</comment>
<protein>
    <submittedName>
        <fullName evidence="4">Polyprenyl glycosylphosphotransferase</fullName>
    </submittedName>
</protein>
<dbReference type="AlphaFoldDB" id="A0A2Z4IDZ8"/>
<sequence length="238" mass="27261">MNGSIVHFRESENSVGVMDNPHLSQNAGMGDSPMVSSGFNKANLVVKRASDITIALLFMIFIGFWLFPIVALLIKLDSKGPVFFKQKRHGKNNELFYCYKFRSMVTNAEADTKQATKNDARVTQVGKFIRKSSIDELPQLINVFKGDMSIVGPRPHPVSLNEQFSSQIDGFMSRHHSKPGLTGLAQAKGYRGETAEFYQMYARYRMDIFYLKKWNPFLDYKIIWMTFLSLVMNRENVY</sequence>
<evidence type="ECO:0000313" key="5">
    <source>
        <dbReference type="Proteomes" id="UP000248688"/>
    </source>
</evidence>
<dbReference type="PANTHER" id="PTHR30576:SF0">
    <property type="entry name" value="UNDECAPRENYL-PHOSPHATE N-ACETYLGALACTOSAMINYL 1-PHOSPHATE TRANSFERASE-RELATED"/>
    <property type="match status" value="1"/>
</dbReference>
<dbReference type="PANTHER" id="PTHR30576">
    <property type="entry name" value="COLANIC BIOSYNTHESIS UDP-GLUCOSE LIPID CARRIER TRANSFERASE"/>
    <property type="match status" value="1"/>
</dbReference>
<dbReference type="OrthoDB" id="9808602at2"/>
<keyword evidence="4" id="KW-0808">Transferase</keyword>
<dbReference type="InterPro" id="IPR003362">
    <property type="entry name" value="Bact_transf"/>
</dbReference>
<keyword evidence="5" id="KW-1185">Reference proteome</keyword>
<gene>
    <name evidence="4" type="ORF">DN752_02350</name>
</gene>
<dbReference type="GO" id="GO:0016780">
    <property type="term" value="F:phosphotransferase activity, for other substituted phosphate groups"/>
    <property type="evidence" value="ECO:0007669"/>
    <property type="project" value="TreeGrafter"/>
</dbReference>
<feature type="transmembrane region" description="Helical" evidence="2">
    <location>
        <begin position="52"/>
        <end position="74"/>
    </location>
</feature>
<reference evidence="4 5" key="1">
    <citation type="submission" date="2018-06" db="EMBL/GenBank/DDBJ databases">
        <title>Echinicola strongylocentroti sp. nov., isolated from a sea urchin Strongylocentrotus intermedius.</title>
        <authorList>
            <person name="Bae S.S."/>
        </authorList>
    </citation>
    <scope>NUCLEOTIDE SEQUENCE [LARGE SCALE GENOMIC DNA]</scope>
    <source>
        <strain evidence="4 5">MEBiC08714</strain>
    </source>
</reference>
<dbReference type="RefSeq" id="WP_112782490.1">
    <property type="nucleotide sequence ID" value="NZ_CP030041.1"/>
</dbReference>